<accession>A0ABX6G018</accession>
<dbReference type="InterPro" id="IPR015797">
    <property type="entry name" value="NUDIX_hydrolase-like_dom_sf"/>
</dbReference>
<evidence type="ECO:0000256" key="2">
    <source>
        <dbReference type="ARBA" id="ARBA00022801"/>
    </source>
</evidence>
<dbReference type="SUPFAM" id="SSF55811">
    <property type="entry name" value="Nudix"/>
    <property type="match status" value="1"/>
</dbReference>
<protein>
    <submittedName>
        <fullName evidence="4">NUDIX domain-containing protein</fullName>
    </submittedName>
</protein>
<keyword evidence="5" id="KW-1185">Reference proteome</keyword>
<evidence type="ECO:0000313" key="5">
    <source>
        <dbReference type="Proteomes" id="UP000437862"/>
    </source>
</evidence>
<reference evidence="4 5" key="1">
    <citation type="submission" date="2019-12" db="EMBL/GenBank/DDBJ databases">
        <title>Draft Genome Sequences of Six Type Strains of the Genus Massilia.</title>
        <authorList>
            <person name="Miess H."/>
            <person name="Frediansyah A."/>
            <person name="Goeker M."/>
            <person name="Gross H."/>
        </authorList>
    </citation>
    <scope>NUCLEOTIDE SEQUENCE [LARGE SCALE GENOMIC DNA]</scope>
    <source>
        <strain evidence="4 5">DSM 26639</strain>
    </source>
</reference>
<feature type="domain" description="Nudix hydrolase" evidence="3">
    <location>
        <begin position="69"/>
        <end position="197"/>
    </location>
</feature>
<dbReference type="Gene3D" id="3.90.79.10">
    <property type="entry name" value="Nucleoside Triphosphate Pyrophosphohydrolase"/>
    <property type="match status" value="1"/>
</dbReference>
<dbReference type="Gene3D" id="6.10.250.1120">
    <property type="match status" value="1"/>
</dbReference>
<keyword evidence="2" id="KW-0378">Hydrolase</keyword>
<dbReference type="EMBL" id="CP046904">
    <property type="protein sequence ID" value="QGZ43137.1"/>
    <property type="molecule type" value="Genomic_DNA"/>
</dbReference>
<dbReference type="InterPro" id="IPR059176">
    <property type="entry name" value="UDP-X_N"/>
</dbReference>
<name>A0ABX6G018_9BURK</name>
<evidence type="ECO:0000256" key="1">
    <source>
        <dbReference type="ARBA" id="ARBA00001946"/>
    </source>
</evidence>
<dbReference type="Proteomes" id="UP000437862">
    <property type="component" value="Chromosome"/>
</dbReference>
<evidence type="ECO:0000313" key="4">
    <source>
        <dbReference type="EMBL" id="QGZ43137.1"/>
    </source>
</evidence>
<gene>
    <name evidence="4" type="ORF">GO485_16000</name>
</gene>
<dbReference type="PANTHER" id="PTHR43046">
    <property type="entry name" value="GDP-MANNOSE MANNOSYL HYDROLASE"/>
    <property type="match status" value="1"/>
</dbReference>
<sequence>MGGDETPWLWIAQRLQALAQAGLAYNPPPFDAERYQEVLALSQRMLGGLTGHPPARYAEAAAPEQGYPTPKVDIRAVLFRGTDEILMAREKHDGGRWSLPGGWADVGYTPFEVAVKEVQEETGLDTEAVRLLALWDKRVHPHPPQSWYVYKAFVLCRITGGSLLADTAETTEVRWVHRSELAGLDISVDRVTLSQLERLFDFASDPDLPTLCD</sequence>
<proteinExistence type="predicted"/>
<dbReference type="Pfam" id="PF00293">
    <property type="entry name" value="NUDIX"/>
    <property type="match status" value="1"/>
</dbReference>
<dbReference type="InterPro" id="IPR000086">
    <property type="entry name" value="NUDIX_hydrolase_dom"/>
</dbReference>
<dbReference type="PROSITE" id="PS51462">
    <property type="entry name" value="NUDIX"/>
    <property type="match status" value="1"/>
</dbReference>
<comment type="cofactor">
    <cofactor evidence="1">
        <name>Mg(2+)</name>
        <dbReference type="ChEBI" id="CHEBI:18420"/>
    </cofactor>
</comment>
<evidence type="ECO:0000259" key="3">
    <source>
        <dbReference type="PROSITE" id="PS51462"/>
    </source>
</evidence>
<organism evidence="4 5">
    <name type="scientific">Pseudoduganella flava</name>
    <dbReference type="NCBI Taxonomy" id="871742"/>
    <lineage>
        <taxon>Bacteria</taxon>
        <taxon>Pseudomonadati</taxon>
        <taxon>Pseudomonadota</taxon>
        <taxon>Betaproteobacteria</taxon>
        <taxon>Burkholderiales</taxon>
        <taxon>Oxalobacteraceae</taxon>
        <taxon>Telluria group</taxon>
        <taxon>Pseudoduganella</taxon>
    </lineage>
</organism>
<dbReference type="Pfam" id="PF12535">
    <property type="entry name" value="Nudix_N"/>
    <property type="match status" value="1"/>
</dbReference>
<dbReference type="PANTHER" id="PTHR43046:SF16">
    <property type="entry name" value="ADP-RIBOSE PYROPHOSPHATASE YJHB-RELATED"/>
    <property type="match status" value="1"/>
</dbReference>